<evidence type="ECO:0000256" key="1">
    <source>
        <dbReference type="ARBA" id="ARBA00005858"/>
    </source>
</evidence>
<evidence type="ECO:0000313" key="13">
    <source>
        <dbReference type="Proteomes" id="UP000015241"/>
    </source>
</evidence>
<keyword evidence="13" id="KW-1185">Reference proteome</keyword>
<evidence type="ECO:0000256" key="9">
    <source>
        <dbReference type="SAM" id="MobiDB-lite"/>
    </source>
</evidence>
<dbReference type="STRING" id="743788.S8F2H2"/>
<dbReference type="PANTHER" id="PTHR12814">
    <property type="entry name" value="RNA-BINDING PROTEIN NOB1"/>
    <property type="match status" value="1"/>
</dbReference>
<comment type="similarity">
    <text evidence="1 7">Belongs to the NOB1 family.</text>
</comment>
<feature type="compositionally biased region" description="Acidic residues" evidence="9">
    <location>
        <begin position="184"/>
        <end position="195"/>
    </location>
</feature>
<dbReference type="OrthoDB" id="446759at2759"/>
<evidence type="ECO:0000259" key="10">
    <source>
        <dbReference type="Pfam" id="PF08772"/>
    </source>
</evidence>
<dbReference type="InParanoid" id="S8F2H2"/>
<feature type="binding site" evidence="8">
    <location>
        <position position="332"/>
    </location>
    <ligand>
        <name>Zn(2+)</name>
        <dbReference type="ChEBI" id="CHEBI:29105"/>
    </ligand>
</feature>
<dbReference type="GO" id="GO:0046872">
    <property type="term" value="F:metal ion binding"/>
    <property type="evidence" value="ECO:0007669"/>
    <property type="project" value="UniProtKB-UniRule"/>
</dbReference>
<feature type="compositionally biased region" description="Acidic residues" evidence="9">
    <location>
        <begin position="243"/>
        <end position="255"/>
    </location>
</feature>
<evidence type="ECO:0000256" key="2">
    <source>
        <dbReference type="ARBA" id="ARBA00022722"/>
    </source>
</evidence>
<name>S8F2H2_FOMSC</name>
<dbReference type="InterPro" id="IPR017117">
    <property type="entry name" value="Nob1_euk"/>
</dbReference>
<dbReference type="PANTHER" id="PTHR12814:SF2">
    <property type="entry name" value="RNA-BINDING PROTEIN NOB1"/>
    <property type="match status" value="1"/>
</dbReference>
<dbReference type="InterPro" id="IPR039907">
    <property type="entry name" value="NOB1"/>
</dbReference>
<reference evidence="12 13" key="1">
    <citation type="journal article" date="2012" name="Science">
        <title>The Paleozoic origin of enzymatic lignin decomposition reconstructed from 31 fungal genomes.</title>
        <authorList>
            <person name="Floudas D."/>
            <person name="Binder M."/>
            <person name="Riley R."/>
            <person name="Barry K."/>
            <person name="Blanchette R.A."/>
            <person name="Henrissat B."/>
            <person name="Martinez A.T."/>
            <person name="Otillar R."/>
            <person name="Spatafora J.W."/>
            <person name="Yadav J.S."/>
            <person name="Aerts A."/>
            <person name="Benoit I."/>
            <person name="Boyd A."/>
            <person name="Carlson A."/>
            <person name="Copeland A."/>
            <person name="Coutinho P.M."/>
            <person name="de Vries R.P."/>
            <person name="Ferreira P."/>
            <person name="Findley K."/>
            <person name="Foster B."/>
            <person name="Gaskell J."/>
            <person name="Glotzer D."/>
            <person name="Gorecki P."/>
            <person name="Heitman J."/>
            <person name="Hesse C."/>
            <person name="Hori C."/>
            <person name="Igarashi K."/>
            <person name="Jurgens J.A."/>
            <person name="Kallen N."/>
            <person name="Kersten P."/>
            <person name="Kohler A."/>
            <person name="Kuees U."/>
            <person name="Kumar T.K.A."/>
            <person name="Kuo A."/>
            <person name="LaButti K."/>
            <person name="Larrondo L.F."/>
            <person name="Lindquist E."/>
            <person name="Ling A."/>
            <person name="Lombard V."/>
            <person name="Lucas S."/>
            <person name="Lundell T."/>
            <person name="Martin R."/>
            <person name="McLaughlin D.J."/>
            <person name="Morgenstern I."/>
            <person name="Morin E."/>
            <person name="Murat C."/>
            <person name="Nagy L.G."/>
            <person name="Nolan M."/>
            <person name="Ohm R.A."/>
            <person name="Patyshakuliyeva A."/>
            <person name="Rokas A."/>
            <person name="Ruiz-Duenas F.J."/>
            <person name="Sabat G."/>
            <person name="Salamov A."/>
            <person name="Samejima M."/>
            <person name="Schmutz J."/>
            <person name="Slot J.C."/>
            <person name="St John F."/>
            <person name="Stenlid J."/>
            <person name="Sun H."/>
            <person name="Sun S."/>
            <person name="Syed K."/>
            <person name="Tsang A."/>
            <person name="Wiebenga A."/>
            <person name="Young D."/>
            <person name="Pisabarro A."/>
            <person name="Eastwood D.C."/>
            <person name="Martin F."/>
            <person name="Cullen D."/>
            <person name="Grigoriev I.V."/>
            <person name="Hibbett D.S."/>
        </authorList>
    </citation>
    <scope>NUCLEOTIDE SEQUENCE</scope>
    <source>
        <strain evidence="13">FP-58527</strain>
    </source>
</reference>
<comment type="function">
    <text evidence="7">Required for the synthesis of 40S ribosome subunits. Has a role in processing 20S pre-rRNA into the mature 18S rRNA, where it is required for cleavage at the 3' end of the mature 18S rRNA (D-site). Accompanies the 20S pre-rRNA from the nucleus to the cytoplasm.</text>
</comment>
<dbReference type="Gene3D" id="6.20.210.10">
    <property type="entry name" value="Nin one binding (NOB1), Zn-ribbon-like"/>
    <property type="match status" value="1"/>
</dbReference>
<sequence>MAASSAPAKPTCKHLVLDAGPLLSLSPLRGLAETYYTVPQVLDELKDKRAREHFERLGLSAGVRIEVRGPDAAALAHVIQFAKKTGDYSVLSHADLSVLALTYALDVKEKQQAEAAGEGAQATSNSGAPTDVAQETESETTTDQTEEKTHDAEIGVKGAQELEAQETDAEAQEPPESETPSSSELDEEDEIEAEDHEEREPLDVELHPIKDQEDQSPENAASSSQPPSPTTPTNRLNAQPEPIYDDPSDEEDGEGEWITPSNVALHKSRALNLLPSEDGKKGKSKQEHIPVGCMTADFAMQNVLLQMGLGLVSVEGKRIERVKSWVLRCHACFKICKDNSRKFCPSCGNPSLLRASVTISSPTAGPNTPALQVHLKKNFQYKTRGTIYAIPAPKMGSAKGGPGDGLILREDQLAWQRAKKRADGKREREERRLFSAASRGETGEGGAVLGSWMDPDWVPEIVSAGAGGKGRSVRKPGFDGDMPVIGFGKKNPNERKRRK</sequence>
<dbReference type="Pfam" id="PF08772">
    <property type="entry name" value="Zn_ribbon_NOB1"/>
    <property type="match status" value="1"/>
</dbReference>
<feature type="domain" description="Nin one binding (NOB1) Zn-ribbon-like" evidence="10">
    <location>
        <begin position="319"/>
        <end position="396"/>
    </location>
</feature>
<dbReference type="Gene3D" id="3.40.50.1010">
    <property type="entry name" value="5'-nuclease"/>
    <property type="match status" value="1"/>
</dbReference>
<dbReference type="EMBL" id="KE504196">
    <property type="protein sequence ID" value="EPS95985.1"/>
    <property type="molecule type" value="Genomic_DNA"/>
</dbReference>
<feature type="compositionally biased region" description="Basic and acidic residues" evidence="9">
    <location>
        <begin position="424"/>
        <end position="433"/>
    </location>
</feature>
<feature type="compositionally biased region" description="Basic and acidic residues" evidence="9">
    <location>
        <begin position="145"/>
        <end position="154"/>
    </location>
</feature>
<dbReference type="GO" id="GO:0005730">
    <property type="term" value="C:nucleolus"/>
    <property type="evidence" value="ECO:0007669"/>
    <property type="project" value="UniProtKB-SubCell"/>
</dbReference>
<keyword evidence="5 7" id="KW-0862">Zinc</keyword>
<dbReference type="GO" id="GO:0004521">
    <property type="term" value="F:RNA endonuclease activity"/>
    <property type="evidence" value="ECO:0007669"/>
    <property type="project" value="UniProtKB-UniRule"/>
</dbReference>
<keyword evidence="4" id="KW-0378">Hydrolase</keyword>
<feature type="region of interest" description="Disordered" evidence="9">
    <location>
        <begin position="114"/>
        <end position="262"/>
    </location>
</feature>
<dbReference type="Pfam" id="PF17146">
    <property type="entry name" value="PIN_6"/>
    <property type="match status" value="1"/>
</dbReference>
<feature type="binding site" evidence="8">
    <location>
        <position position="347"/>
    </location>
    <ligand>
        <name>Zn(2+)</name>
        <dbReference type="ChEBI" id="CHEBI:29105"/>
    </ligand>
</feature>
<feature type="binding site" evidence="8">
    <location>
        <position position="344"/>
    </location>
    <ligand>
        <name>Zn(2+)</name>
        <dbReference type="ChEBI" id="CHEBI:29105"/>
    </ligand>
</feature>
<evidence type="ECO:0000256" key="3">
    <source>
        <dbReference type="ARBA" id="ARBA00022723"/>
    </source>
</evidence>
<comment type="subcellular location">
    <subcellularLocation>
        <location evidence="7">Nucleus</location>
        <location evidence="7">Nucleolus</location>
    </subcellularLocation>
</comment>
<dbReference type="GO" id="GO:0030490">
    <property type="term" value="P:maturation of SSU-rRNA"/>
    <property type="evidence" value="ECO:0007669"/>
    <property type="project" value="TreeGrafter"/>
</dbReference>
<feature type="binding site" evidence="8">
    <location>
        <position position="329"/>
    </location>
    <ligand>
        <name>Zn(2+)</name>
        <dbReference type="ChEBI" id="CHEBI:29105"/>
    </ligand>
</feature>
<evidence type="ECO:0000313" key="12">
    <source>
        <dbReference type="EMBL" id="EPS95985.1"/>
    </source>
</evidence>
<gene>
    <name evidence="12" type="ORF">FOMPIDRAFT_1053666</name>
</gene>
<dbReference type="FunCoup" id="S8F2H2">
    <property type="interactions" value="401"/>
</dbReference>
<feature type="compositionally biased region" description="Basic and acidic residues" evidence="9">
    <location>
        <begin position="196"/>
        <end position="213"/>
    </location>
</feature>
<dbReference type="InterPro" id="IPR033411">
    <property type="entry name" value="Ribonuclease_PIN"/>
</dbReference>
<dbReference type="GO" id="GO:0016787">
    <property type="term" value="F:hydrolase activity"/>
    <property type="evidence" value="ECO:0007669"/>
    <property type="project" value="UniProtKB-KW"/>
</dbReference>
<dbReference type="GO" id="GO:0030688">
    <property type="term" value="C:preribosome, small subunit precursor"/>
    <property type="evidence" value="ECO:0007669"/>
    <property type="project" value="TreeGrafter"/>
</dbReference>
<proteinExistence type="inferred from homology"/>
<evidence type="ECO:0000256" key="5">
    <source>
        <dbReference type="ARBA" id="ARBA00022833"/>
    </source>
</evidence>
<evidence type="ECO:0000259" key="11">
    <source>
        <dbReference type="Pfam" id="PF17146"/>
    </source>
</evidence>
<evidence type="ECO:0000256" key="4">
    <source>
        <dbReference type="ARBA" id="ARBA00022801"/>
    </source>
</evidence>
<dbReference type="AlphaFoldDB" id="S8F2H2"/>
<protein>
    <recommendedName>
        <fullName evidence="7">20S-pre-rRNA D-site endonuclease NOB1</fullName>
    </recommendedName>
</protein>
<dbReference type="FunFam" id="3.40.50.1010:FF:000020">
    <property type="entry name" value="20S-pre-rRNA D-site endonuclease NOB1"/>
    <property type="match status" value="1"/>
</dbReference>
<dbReference type="eggNOG" id="KOG2463">
    <property type="taxonomic scope" value="Eukaryota"/>
</dbReference>
<feature type="domain" description="Ribonuclease PIN" evidence="11">
    <location>
        <begin position="15"/>
        <end position="105"/>
    </location>
</feature>
<dbReference type="HOGENOM" id="CLU_024666_2_0_1"/>
<accession>S8F2H2</accession>
<dbReference type="CDD" id="cd09876">
    <property type="entry name" value="PIN_Nob1-like"/>
    <property type="match status" value="1"/>
</dbReference>
<dbReference type="PIRSF" id="PIRSF037125">
    <property type="entry name" value="D-site_20S_pre-rRNA_nuclease"/>
    <property type="match status" value="1"/>
</dbReference>
<keyword evidence="6 7" id="KW-0539">Nucleus</keyword>
<dbReference type="Proteomes" id="UP000015241">
    <property type="component" value="Unassembled WGS sequence"/>
</dbReference>
<feature type="compositionally biased region" description="Acidic residues" evidence="9">
    <location>
        <begin position="163"/>
        <end position="176"/>
    </location>
</feature>
<feature type="region of interest" description="Disordered" evidence="9">
    <location>
        <begin position="463"/>
        <end position="499"/>
    </location>
</feature>
<dbReference type="GO" id="GO:0005737">
    <property type="term" value="C:cytoplasm"/>
    <property type="evidence" value="ECO:0007669"/>
    <property type="project" value="UniProtKB-ARBA"/>
</dbReference>
<keyword evidence="2" id="KW-0540">Nuclease</keyword>
<dbReference type="InterPro" id="IPR036283">
    <property type="entry name" value="NOB1_Zf-like_sf"/>
</dbReference>
<feature type="region of interest" description="Disordered" evidence="9">
    <location>
        <begin position="418"/>
        <end position="450"/>
    </location>
</feature>
<evidence type="ECO:0000256" key="7">
    <source>
        <dbReference type="PIRNR" id="PIRNR037125"/>
    </source>
</evidence>
<evidence type="ECO:0000256" key="8">
    <source>
        <dbReference type="PIRSR" id="PIRSR037125-1"/>
    </source>
</evidence>
<keyword evidence="3 7" id="KW-0479">Metal-binding</keyword>
<organism evidence="12 13">
    <name type="scientific">Fomitopsis schrenkii</name>
    <name type="common">Brown rot fungus</name>
    <dbReference type="NCBI Taxonomy" id="2126942"/>
    <lineage>
        <taxon>Eukaryota</taxon>
        <taxon>Fungi</taxon>
        <taxon>Dikarya</taxon>
        <taxon>Basidiomycota</taxon>
        <taxon>Agaricomycotina</taxon>
        <taxon>Agaricomycetes</taxon>
        <taxon>Polyporales</taxon>
        <taxon>Fomitopsis</taxon>
    </lineage>
</organism>
<dbReference type="InterPro" id="IPR014881">
    <property type="entry name" value="NOB1_Zn-bd"/>
</dbReference>
<dbReference type="SUPFAM" id="SSF144206">
    <property type="entry name" value="NOB1 zinc finger-like"/>
    <property type="match status" value="1"/>
</dbReference>
<evidence type="ECO:0000256" key="6">
    <source>
        <dbReference type="ARBA" id="ARBA00023242"/>
    </source>
</evidence>